<accession>A0A8J6LER6</accession>
<dbReference type="EMBL" id="JABDTM020016775">
    <property type="protein sequence ID" value="KAH0818735.1"/>
    <property type="molecule type" value="Genomic_DNA"/>
</dbReference>
<dbReference type="AlphaFoldDB" id="A0A8J6LER6"/>
<dbReference type="Proteomes" id="UP000719412">
    <property type="component" value="Unassembled WGS sequence"/>
</dbReference>
<protein>
    <submittedName>
        <fullName evidence="2">Uncharacterized protein</fullName>
    </submittedName>
</protein>
<organism evidence="2 3">
    <name type="scientific">Tenebrio molitor</name>
    <name type="common">Yellow mealworm beetle</name>
    <dbReference type="NCBI Taxonomy" id="7067"/>
    <lineage>
        <taxon>Eukaryota</taxon>
        <taxon>Metazoa</taxon>
        <taxon>Ecdysozoa</taxon>
        <taxon>Arthropoda</taxon>
        <taxon>Hexapoda</taxon>
        <taxon>Insecta</taxon>
        <taxon>Pterygota</taxon>
        <taxon>Neoptera</taxon>
        <taxon>Endopterygota</taxon>
        <taxon>Coleoptera</taxon>
        <taxon>Polyphaga</taxon>
        <taxon>Cucujiformia</taxon>
        <taxon>Tenebrionidae</taxon>
        <taxon>Tenebrio</taxon>
    </lineage>
</organism>
<name>A0A8J6LER6_TENMO</name>
<evidence type="ECO:0000313" key="3">
    <source>
        <dbReference type="Proteomes" id="UP000719412"/>
    </source>
</evidence>
<proteinExistence type="predicted"/>
<reference evidence="2" key="1">
    <citation type="journal article" date="2020" name="J Insects Food Feed">
        <title>The yellow mealworm (Tenebrio molitor) genome: a resource for the emerging insects as food and feed industry.</title>
        <authorList>
            <person name="Eriksson T."/>
            <person name="Andere A."/>
            <person name="Kelstrup H."/>
            <person name="Emery V."/>
            <person name="Picard C."/>
        </authorList>
    </citation>
    <scope>NUCLEOTIDE SEQUENCE</scope>
    <source>
        <strain evidence="2">Stoneville</strain>
        <tissue evidence="2">Whole head</tissue>
    </source>
</reference>
<gene>
    <name evidence="2" type="ORF">GEV33_004056</name>
</gene>
<evidence type="ECO:0000313" key="2">
    <source>
        <dbReference type="EMBL" id="KAH0818735.1"/>
    </source>
</evidence>
<evidence type="ECO:0000256" key="1">
    <source>
        <dbReference type="SAM" id="MobiDB-lite"/>
    </source>
</evidence>
<reference evidence="2" key="2">
    <citation type="submission" date="2021-08" db="EMBL/GenBank/DDBJ databases">
        <authorList>
            <person name="Eriksson T."/>
        </authorList>
    </citation>
    <scope>NUCLEOTIDE SEQUENCE</scope>
    <source>
        <strain evidence="2">Stoneville</strain>
        <tissue evidence="2">Whole head</tissue>
    </source>
</reference>
<comment type="caution">
    <text evidence="2">The sequence shown here is derived from an EMBL/GenBank/DDBJ whole genome shotgun (WGS) entry which is preliminary data.</text>
</comment>
<keyword evidence="3" id="KW-1185">Reference proteome</keyword>
<sequence>MREGSRTFQNGLSDPDFRCQPRQICERRGEDIKVEQTPCAGEPVEEDRSGLEIVQEELQPYVAADIGFLHEGHRPYASADHFRHPVGPASSPRIPPENRTSLRTVPGRGTRVQEQLLSSKFHVIRPEVTSPETMRQLALGGEEGPRGLSEDTDGVIDHRRKRDSEDLPPAHSSRDSHWIPSLRPGEDVLRLSSQKKRENSKSVIRSKMRHLVKCKLLVLSPLFSTATLFDTLAGTNMLEELHKV</sequence>
<feature type="region of interest" description="Disordered" evidence="1">
    <location>
        <begin position="138"/>
        <end position="182"/>
    </location>
</feature>